<dbReference type="Pfam" id="PF01379">
    <property type="entry name" value="Porphobil_deam"/>
    <property type="match status" value="1"/>
</dbReference>
<comment type="function">
    <text evidence="1">Tetrapolymerization of the monopyrrole PBG into the hydroxymethylbilane pre-uroporphyrinogen in several discrete steps.</text>
</comment>
<comment type="pathway">
    <text evidence="2">Porphyrin-containing compound metabolism; protoporphyrin-IX biosynthesis; coproporphyrinogen-III from 5-aminolevulinate: step 2/4.</text>
</comment>
<name>A0A9P6FSD1_9FUNG</name>
<reference evidence="12" key="1">
    <citation type="journal article" date="2020" name="Fungal Divers.">
        <title>Resolving the Mortierellaceae phylogeny through synthesis of multi-gene phylogenetics and phylogenomics.</title>
        <authorList>
            <person name="Vandepol N."/>
            <person name="Liber J."/>
            <person name="Desiro A."/>
            <person name="Na H."/>
            <person name="Kennedy M."/>
            <person name="Barry K."/>
            <person name="Grigoriev I.V."/>
            <person name="Miller A.N."/>
            <person name="O'Donnell K."/>
            <person name="Stajich J.E."/>
            <person name="Bonito G."/>
        </authorList>
    </citation>
    <scope>NUCLEOTIDE SEQUENCE</scope>
    <source>
        <strain evidence="12">KOD1015</strain>
    </source>
</reference>
<dbReference type="GO" id="GO:0006783">
    <property type="term" value="P:heme biosynthetic process"/>
    <property type="evidence" value="ECO:0007669"/>
    <property type="project" value="TreeGrafter"/>
</dbReference>
<gene>
    <name evidence="12" type="primary">HEM3</name>
    <name evidence="12" type="ORF">BGW38_002603</name>
</gene>
<proteinExistence type="inferred from homology"/>
<evidence type="ECO:0000256" key="7">
    <source>
        <dbReference type="ARBA" id="ARBA00023244"/>
    </source>
</evidence>
<dbReference type="OrthoDB" id="564646at2759"/>
<keyword evidence="6" id="KW-0808">Transferase</keyword>
<keyword evidence="7" id="KW-0627">Porphyrin biosynthesis</keyword>
<sequence>MPSSETIPIGTRKSALALAQTVQVQEALQKLNPEKSFPLLKMTTTGDNNQSQPLSSIGTTAVFTRELENALEKKECQLLVHSLKDVPTQIKPGFVLAAMMKREEPNDVMVMRPGEYKDLRDFGEGDVVGTSSVRRASQIRRLCPGVKVMDV</sequence>
<evidence type="ECO:0000313" key="12">
    <source>
        <dbReference type="EMBL" id="KAF9580663.1"/>
    </source>
</evidence>
<dbReference type="InterPro" id="IPR022417">
    <property type="entry name" value="Porphobilin_deaminase_N"/>
</dbReference>
<evidence type="ECO:0000256" key="10">
    <source>
        <dbReference type="ARBA" id="ARBA00048169"/>
    </source>
</evidence>
<keyword evidence="13" id="KW-1185">Reference proteome</keyword>
<feature type="non-terminal residue" evidence="12">
    <location>
        <position position="151"/>
    </location>
</feature>
<organism evidence="12 13">
    <name type="scientific">Lunasporangiospora selenospora</name>
    <dbReference type="NCBI Taxonomy" id="979761"/>
    <lineage>
        <taxon>Eukaryota</taxon>
        <taxon>Fungi</taxon>
        <taxon>Fungi incertae sedis</taxon>
        <taxon>Mucoromycota</taxon>
        <taxon>Mortierellomycotina</taxon>
        <taxon>Mortierellomycetes</taxon>
        <taxon>Mortierellales</taxon>
        <taxon>Mortierellaceae</taxon>
        <taxon>Lunasporangiospora</taxon>
    </lineage>
</organism>
<protein>
    <recommendedName>
        <fullName evidence="5">Porphobilinogen deaminase</fullName>
        <ecNumber evidence="4">2.5.1.61</ecNumber>
    </recommendedName>
    <alternativeName>
        <fullName evidence="9">Hydroxymethylbilane synthase</fullName>
    </alternativeName>
    <alternativeName>
        <fullName evidence="8">Pre-uroporphyrinogen synthase</fullName>
    </alternativeName>
</protein>
<comment type="similarity">
    <text evidence="3">Belongs to the HMBS family.</text>
</comment>
<evidence type="ECO:0000256" key="8">
    <source>
        <dbReference type="ARBA" id="ARBA00030685"/>
    </source>
</evidence>
<evidence type="ECO:0000256" key="5">
    <source>
        <dbReference type="ARBA" id="ARBA00016519"/>
    </source>
</evidence>
<evidence type="ECO:0000313" key="13">
    <source>
        <dbReference type="Proteomes" id="UP000780801"/>
    </source>
</evidence>
<dbReference type="EC" id="2.5.1.61" evidence="4"/>
<dbReference type="GO" id="GO:0005737">
    <property type="term" value="C:cytoplasm"/>
    <property type="evidence" value="ECO:0007669"/>
    <property type="project" value="TreeGrafter"/>
</dbReference>
<evidence type="ECO:0000256" key="2">
    <source>
        <dbReference type="ARBA" id="ARBA00004735"/>
    </source>
</evidence>
<dbReference type="PANTHER" id="PTHR11557">
    <property type="entry name" value="PORPHOBILINOGEN DEAMINASE"/>
    <property type="match status" value="1"/>
</dbReference>
<evidence type="ECO:0000256" key="3">
    <source>
        <dbReference type="ARBA" id="ARBA00005638"/>
    </source>
</evidence>
<dbReference type="PANTHER" id="PTHR11557:SF0">
    <property type="entry name" value="PORPHOBILINOGEN DEAMINASE"/>
    <property type="match status" value="1"/>
</dbReference>
<feature type="domain" description="Porphobilinogen deaminase N-terminal" evidence="11">
    <location>
        <begin position="7"/>
        <end position="150"/>
    </location>
</feature>
<evidence type="ECO:0000259" key="11">
    <source>
        <dbReference type="Pfam" id="PF01379"/>
    </source>
</evidence>
<evidence type="ECO:0000256" key="9">
    <source>
        <dbReference type="ARBA" id="ARBA00033064"/>
    </source>
</evidence>
<dbReference type="Proteomes" id="UP000780801">
    <property type="component" value="Unassembled WGS sequence"/>
</dbReference>
<evidence type="ECO:0000256" key="6">
    <source>
        <dbReference type="ARBA" id="ARBA00022679"/>
    </source>
</evidence>
<evidence type="ECO:0000256" key="4">
    <source>
        <dbReference type="ARBA" id="ARBA00012655"/>
    </source>
</evidence>
<dbReference type="FunFam" id="3.40.190.10:FF:000086">
    <property type="entry name" value="Probable porphobilinogen deaminase"/>
    <property type="match status" value="1"/>
</dbReference>
<comment type="catalytic activity">
    <reaction evidence="10">
        <text>4 porphobilinogen + H2O = hydroxymethylbilane + 4 NH4(+)</text>
        <dbReference type="Rhea" id="RHEA:13185"/>
        <dbReference type="ChEBI" id="CHEBI:15377"/>
        <dbReference type="ChEBI" id="CHEBI:28938"/>
        <dbReference type="ChEBI" id="CHEBI:57845"/>
        <dbReference type="ChEBI" id="CHEBI:58126"/>
        <dbReference type="EC" id="2.5.1.61"/>
    </reaction>
</comment>
<dbReference type="AlphaFoldDB" id="A0A9P6FSD1"/>
<dbReference type="PRINTS" id="PR00151">
    <property type="entry name" value="PORPHBDMNASE"/>
</dbReference>
<accession>A0A9P6FSD1</accession>
<dbReference type="EMBL" id="JAABOA010001922">
    <property type="protein sequence ID" value="KAF9580663.1"/>
    <property type="molecule type" value="Genomic_DNA"/>
</dbReference>
<dbReference type="InterPro" id="IPR000860">
    <property type="entry name" value="HemC"/>
</dbReference>
<dbReference type="GO" id="GO:0004418">
    <property type="term" value="F:hydroxymethylbilane synthase activity"/>
    <property type="evidence" value="ECO:0007669"/>
    <property type="project" value="UniProtKB-EC"/>
</dbReference>
<comment type="caution">
    <text evidence="12">The sequence shown here is derived from an EMBL/GenBank/DDBJ whole genome shotgun (WGS) entry which is preliminary data.</text>
</comment>
<evidence type="ECO:0000256" key="1">
    <source>
        <dbReference type="ARBA" id="ARBA00002869"/>
    </source>
</evidence>
<dbReference type="Gene3D" id="3.40.190.10">
    <property type="entry name" value="Periplasmic binding protein-like II"/>
    <property type="match status" value="2"/>
</dbReference>
<dbReference type="SUPFAM" id="SSF53850">
    <property type="entry name" value="Periplasmic binding protein-like II"/>
    <property type="match status" value="1"/>
</dbReference>